<gene>
    <name evidence="1" type="ORF">PQG83_13685</name>
</gene>
<dbReference type="KEGG" id="nneo:PQG83_13685"/>
<organism evidence="1 2">
    <name type="scientific">Candidatus Nitrospira neomarina</name>
    <dbReference type="NCBI Taxonomy" id="3020899"/>
    <lineage>
        <taxon>Bacteria</taxon>
        <taxon>Pseudomonadati</taxon>
        <taxon>Nitrospirota</taxon>
        <taxon>Nitrospiria</taxon>
        <taxon>Nitrospirales</taxon>
        <taxon>Nitrospiraceae</taxon>
        <taxon>Nitrospira</taxon>
    </lineage>
</organism>
<proteinExistence type="predicted"/>
<accession>A0AA96JUN5</accession>
<dbReference type="Proteomes" id="UP001302494">
    <property type="component" value="Chromosome"/>
</dbReference>
<protein>
    <submittedName>
        <fullName evidence="1">Uncharacterized protein</fullName>
    </submittedName>
</protein>
<evidence type="ECO:0000313" key="1">
    <source>
        <dbReference type="EMBL" id="WNM60807.1"/>
    </source>
</evidence>
<dbReference type="RefSeq" id="WP_312742080.1">
    <property type="nucleotide sequence ID" value="NZ_CP116968.1"/>
</dbReference>
<name>A0AA96JUN5_9BACT</name>
<reference evidence="1 2" key="1">
    <citation type="submission" date="2023-01" db="EMBL/GenBank/DDBJ databases">
        <title>Cultivation and genomic characterization of new, ubiquitous marine nitrite-oxidizing bacteria from the Nitrospirales.</title>
        <authorList>
            <person name="Mueller A.J."/>
            <person name="Daebeler A."/>
            <person name="Herbold C.W."/>
            <person name="Kirkegaard R.H."/>
            <person name="Daims H."/>
        </authorList>
    </citation>
    <scope>NUCLEOTIDE SEQUENCE [LARGE SCALE GENOMIC DNA]</scope>
    <source>
        <strain evidence="1 2">DK</strain>
    </source>
</reference>
<keyword evidence="2" id="KW-1185">Reference proteome</keyword>
<dbReference type="EMBL" id="CP116968">
    <property type="protein sequence ID" value="WNM60807.1"/>
    <property type="molecule type" value="Genomic_DNA"/>
</dbReference>
<dbReference type="AlphaFoldDB" id="A0AA96JUN5"/>
<sequence length="58" mass="6394">MNDTLIKIFDNVRQFLKSGALNSTGMQASPLYRISSHADLFARLQAGKALKGLLLDFP</sequence>
<evidence type="ECO:0000313" key="2">
    <source>
        <dbReference type="Proteomes" id="UP001302494"/>
    </source>
</evidence>